<dbReference type="EMBL" id="CAJSLV010000057">
    <property type="protein sequence ID" value="CAG6394616.1"/>
    <property type="molecule type" value="Genomic_DNA"/>
</dbReference>
<dbReference type="PANTHER" id="PTHR34846:SF5">
    <property type="entry name" value="CARBOXYMUCONOLACTONE DECARBOXYLASE-LIKE DOMAIN-CONTAINING PROTEIN"/>
    <property type="match status" value="1"/>
</dbReference>
<comment type="caution">
    <text evidence="1">The sequence shown here is derived from an EMBL/GenBank/DDBJ whole genome shotgun (WGS) entry which is preliminary data.</text>
</comment>
<protein>
    <recommendedName>
        <fullName evidence="3">Carboxymuconolactone decarboxylase</fullName>
    </recommendedName>
</protein>
<dbReference type="PANTHER" id="PTHR34846">
    <property type="entry name" value="4-CARBOXYMUCONOLACTONE DECARBOXYLASE FAMILY PROTEIN (AFU_ORTHOLOGUE AFUA_6G11590)"/>
    <property type="match status" value="1"/>
</dbReference>
<organism evidence="1 2">
    <name type="scientific">Actinacidiphila cocklensis</name>
    <dbReference type="NCBI Taxonomy" id="887465"/>
    <lineage>
        <taxon>Bacteria</taxon>
        <taxon>Bacillati</taxon>
        <taxon>Actinomycetota</taxon>
        <taxon>Actinomycetes</taxon>
        <taxon>Kitasatosporales</taxon>
        <taxon>Streptomycetaceae</taxon>
        <taxon>Actinacidiphila</taxon>
    </lineage>
</organism>
<accession>A0A9W4DQZ8</accession>
<reference evidence="1" key="1">
    <citation type="submission" date="2021-05" db="EMBL/GenBank/DDBJ databases">
        <authorList>
            <person name="Arsene-Ploetze F."/>
        </authorList>
    </citation>
    <scope>NUCLEOTIDE SEQUENCE</scope>
    <source>
        <strain evidence="1">DSM 42138</strain>
    </source>
</reference>
<dbReference type="SUPFAM" id="SSF69118">
    <property type="entry name" value="AhpD-like"/>
    <property type="match status" value="1"/>
</dbReference>
<gene>
    <name evidence="1" type="ORF">SCOCK_280069</name>
</gene>
<evidence type="ECO:0000313" key="1">
    <source>
        <dbReference type="EMBL" id="CAG6394616.1"/>
    </source>
</evidence>
<dbReference type="Proteomes" id="UP001152519">
    <property type="component" value="Unassembled WGS sequence"/>
</dbReference>
<dbReference type="RefSeq" id="WP_251491243.1">
    <property type="nucleotide sequence ID" value="NZ_CAJSLV010000057.1"/>
</dbReference>
<dbReference type="InterPro" id="IPR029032">
    <property type="entry name" value="AhpD-like"/>
</dbReference>
<proteinExistence type="predicted"/>
<evidence type="ECO:0000313" key="2">
    <source>
        <dbReference type="Proteomes" id="UP001152519"/>
    </source>
</evidence>
<evidence type="ECO:0008006" key="3">
    <source>
        <dbReference type="Google" id="ProtNLM"/>
    </source>
</evidence>
<name>A0A9W4DQZ8_9ACTN</name>
<dbReference type="AlphaFoldDB" id="A0A9W4DQZ8"/>
<keyword evidence="2" id="KW-1185">Reference proteome</keyword>
<sequence>MRLEELNPPYEGIDAERISQWVPPDAEVEPLHTVRMYLKNHPLLAERMRPLAWFLLDPSISSLDVRARELAVARTCGRTNCESQWGVHQAVYGEVAEITPEQRLSTVKGSPEDDVWSERDRVILRAVDELIDTHGLSDEQWAALRGHLDEAQTLELLVLTGWYLLNCITTNVIQTPLEPFALRFPS</sequence>
<dbReference type="Gene3D" id="1.20.1290.10">
    <property type="entry name" value="AhpD-like"/>
    <property type="match status" value="1"/>
</dbReference>